<dbReference type="EC" id="1.-.-.-" evidence="4"/>
<accession>A0A1Y5TV98</accession>
<dbReference type="Proteomes" id="UP000193900">
    <property type="component" value="Unassembled WGS sequence"/>
</dbReference>
<sequence length="395" mass="42570">MTDGAPMLRPGRIGTVELGNRMVRAATSETMATEDGTITPALVDFYRRLAKGGAGLIITGHIYVERRGQYAPFQTGIESDAKVPGWRGLVEAVHADGGTIFAELAHAGSQSVVPGNTPCAPSIVPNAIFATRPEELTPDGIDAVIDAFGQAARRAVEAGFDGIHIHGGNGYLISQFMSPLANTRTDKWGGSAENRGRFLVEVYRAIRAAVGPDFPVTARIGMADPGAGGLTVADSLETVRLLQPEGLNAVEPVYCIMNSYLDNIRPYVGVGAGRALRDWAVERLWKPPSTEAYYRPFAKNIKQACPDLPVILVGGIRTTQIMSEVIGSGDADFVAMARPFVREPDLPKKIIAGRKGMVDCVSCNLCLEHEGQDGLKCWRKTTGDLVEHLRLRYLR</sequence>
<name>A0A1Y5TV98_9RHOB</name>
<evidence type="ECO:0000256" key="1">
    <source>
        <dbReference type="ARBA" id="ARBA00022630"/>
    </source>
</evidence>
<reference evidence="4 5" key="1">
    <citation type="submission" date="2017-03" db="EMBL/GenBank/DDBJ databases">
        <authorList>
            <person name="Afonso C.L."/>
            <person name="Miller P.J."/>
            <person name="Scott M.A."/>
            <person name="Spackman E."/>
            <person name="Goraichik I."/>
            <person name="Dimitrov K.M."/>
            <person name="Suarez D.L."/>
            <person name="Swayne D.E."/>
        </authorList>
    </citation>
    <scope>NUCLEOTIDE SEQUENCE [LARGE SCALE GENOMIC DNA]</scope>
    <source>
        <strain evidence="4 5">CECT 7023</strain>
    </source>
</reference>
<proteinExistence type="predicted"/>
<dbReference type="PANTHER" id="PTHR43656">
    <property type="entry name" value="BINDING OXIDOREDUCTASE, PUTATIVE (AFU_ORTHOLOGUE AFUA_2G08260)-RELATED"/>
    <property type="match status" value="1"/>
</dbReference>
<evidence type="ECO:0000256" key="2">
    <source>
        <dbReference type="ARBA" id="ARBA00023002"/>
    </source>
</evidence>
<dbReference type="EMBL" id="FWFZ01000023">
    <property type="protein sequence ID" value="SLN70545.1"/>
    <property type="molecule type" value="Genomic_DNA"/>
</dbReference>
<feature type="domain" description="NADH:flavin oxidoreductase/NADH oxidase N-terminal" evidence="3">
    <location>
        <begin position="9"/>
        <end position="354"/>
    </location>
</feature>
<dbReference type="InterPro" id="IPR013785">
    <property type="entry name" value="Aldolase_TIM"/>
</dbReference>
<dbReference type="AlphaFoldDB" id="A0A1Y5TV98"/>
<dbReference type="SUPFAM" id="SSF51395">
    <property type="entry name" value="FMN-linked oxidoreductases"/>
    <property type="match status" value="1"/>
</dbReference>
<dbReference type="PANTHER" id="PTHR43656:SF2">
    <property type="entry name" value="BINDING OXIDOREDUCTASE, PUTATIVE (AFU_ORTHOLOGUE AFUA_2G08260)-RELATED"/>
    <property type="match status" value="1"/>
</dbReference>
<dbReference type="CDD" id="cd02803">
    <property type="entry name" value="OYE_like_FMN_family"/>
    <property type="match status" value="1"/>
</dbReference>
<dbReference type="InterPro" id="IPR051799">
    <property type="entry name" value="NADH_flavin_oxidoreductase"/>
</dbReference>
<keyword evidence="1" id="KW-0285">Flavoprotein</keyword>
<dbReference type="GO" id="GO:0016491">
    <property type="term" value="F:oxidoreductase activity"/>
    <property type="evidence" value="ECO:0007669"/>
    <property type="project" value="UniProtKB-KW"/>
</dbReference>
<keyword evidence="5" id="KW-1185">Reference proteome</keyword>
<gene>
    <name evidence="4" type="ORF">ROA7023_03453</name>
</gene>
<evidence type="ECO:0000313" key="4">
    <source>
        <dbReference type="EMBL" id="SLN70545.1"/>
    </source>
</evidence>
<protein>
    <submittedName>
        <fullName evidence="4">NADH oxidase</fullName>
        <ecNumber evidence="4">1.-.-.-</ecNumber>
    </submittedName>
</protein>
<keyword evidence="2 4" id="KW-0560">Oxidoreductase</keyword>
<dbReference type="RefSeq" id="WP_085880234.1">
    <property type="nucleotide sequence ID" value="NZ_FWFZ01000023.1"/>
</dbReference>
<evidence type="ECO:0000259" key="3">
    <source>
        <dbReference type="Pfam" id="PF00724"/>
    </source>
</evidence>
<evidence type="ECO:0000313" key="5">
    <source>
        <dbReference type="Proteomes" id="UP000193900"/>
    </source>
</evidence>
<dbReference type="OrthoDB" id="9784632at2"/>
<dbReference type="GO" id="GO:0010181">
    <property type="term" value="F:FMN binding"/>
    <property type="evidence" value="ECO:0007669"/>
    <property type="project" value="InterPro"/>
</dbReference>
<dbReference type="Gene3D" id="3.20.20.70">
    <property type="entry name" value="Aldolase class I"/>
    <property type="match status" value="1"/>
</dbReference>
<dbReference type="Pfam" id="PF00724">
    <property type="entry name" value="Oxidored_FMN"/>
    <property type="match status" value="1"/>
</dbReference>
<dbReference type="InterPro" id="IPR001155">
    <property type="entry name" value="OxRdtase_FMN_N"/>
</dbReference>
<organism evidence="4 5">
    <name type="scientific">Roseisalinus antarcticus</name>
    <dbReference type="NCBI Taxonomy" id="254357"/>
    <lineage>
        <taxon>Bacteria</taxon>
        <taxon>Pseudomonadati</taxon>
        <taxon>Pseudomonadota</taxon>
        <taxon>Alphaproteobacteria</taxon>
        <taxon>Rhodobacterales</taxon>
        <taxon>Roseobacteraceae</taxon>
        <taxon>Roseisalinus</taxon>
    </lineage>
</organism>